<feature type="transmembrane region" description="Helical" evidence="10">
    <location>
        <begin position="415"/>
        <end position="437"/>
    </location>
</feature>
<dbReference type="SUPFAM" id="SSF81653">
    <property type="entry name" value="Calcium ATPase, transduction domain A"/>
    <property type="match status" value="1"/>
</dbReference>
<dbReference type="InterPro" id="IPR023298">
    <property type="entry name" value="ATPase_P-typ_TM_dom_sf"/>
</dbReference>
<keyword evidence="4 10" id="KW-0479">Metal-binding</keyword>
<dbReference type="Gene3D" id="2.70.150.10">
    <property type="entry name" value="Calcium-transporting ATPase, cytoplasmic transduction domain A"/>
    <property type="match status" value="1"/>
</dbReference>
<dbReference type="InterPro" id="IPR036412">
    <property type="entry name" value="HAD-like_sf"/>
</dbReference>
<dbReference type="NCBIfam" id="TIGR01525">
    <property type="entry name" value="ATPase-IB_hvy"/>
    <property type="match status" value="1"/>
</dbReference>
<evidence type="ECO:0000313" key="12">
    <source>
        <dbReference type="EMBL" id="KAF5393831.1"/>
    </source>
</evidence>
<comment type="subcellular location">
    <subcellularLocation>
        <location evidence="1">Membrane</location>
        <topology evidence="1">Multi-pass membrane protein</topology>
    </subcellularLocation>
</comment>
<dbReference type="Gene3D" id="3.40.50.1000">
    <property type="entry name" value="HAD superfamily/HAD-like"/>
    <property type="match status" value="2"/>
</dbReference>
<dbReference type="GO" id="GO:0005507">
    <property type="term" value="F:copper ion binding"/>
    <property type="evidence" value="ECO:0007669"/>
    <property type="project" value="TreeGrafter"/>
</dbReference>
<keyword evidence="9 10" id="KW-0472">Membrane</keyword>
<dbReference type="PROSITE" id="PS50846">
    <property type="entry name" value="HMA_2"/>
    <property type="match status" value="3"/>
</dbReference>
<dbReference type="AlphaFoldDB" id="A0A8H5MHQ7"/>
<keyword evidence="6 10" id="KW-0067">ATP-binding</keyword>
<evidence type="ECO:0000259" key="11">
    <source>
        <dbReference type="PROSITE" id="PS50846"/>
    </source>
</evidence>
<feature type="transmembrane region" description="Helical" evidence="10">
    <location>
        <begin position="317"/>
        <end position="341"/>
    </location>
</feature>
<evidence type="ECO:0000256" key="9">
    <source>
        <dbReference type="ARBA" id="ARBA00023136"/>
    </source>
</evidence>
<feature type="transmembrane region" description="Helical" evidence="10">
    <location>
        <begin position="672"/>
        <end position="700"/>
    </location>
</feature>
<dbReference type="FunFam" id="3.30.70.100:FF:000001">
    <property type="entry name" value="ATPase copper transporting beta"/>
    <property type="match status" value="1"/>
</dbReference>
<evidence type="ECO:0000256" key="2">
    <source>
        <dbReference type="ARBA" id="ARBA00006024"/>
    </source>
</evidence>
<evidence type="ECO:0000256" key="1">
    <source>
        <dbReference type="ARBA" id="ARBA00004141"/>
    </source>
</evidence>
<dbReference type="InterPro" id="IPR008250">
    <property type="entry name" value="ATPase_P-typ_transduc_dom_A_sf"/>
</dbReference>
<dbReference type="PROSITE" id="PS00154">
    <property type="entry name" value="ATPASE_E1_E2"/>
    <property type="match status" value="1"/>
</dbReference>
<dbReference type="Proteomes" id="UP000518752">
    <property type="component" value="Unassembled WGS sequence"/>
</dbReference>
<reference evidence="12 13" key="1">
    <citation type="journal article" date="2020" name="ISME J.">
        <title>Uncovering the hidden diversity of litter-decomposition mechanisms in mushroom-forming fungi.</title>
        <authorList>
            <person name="Floudas D."/>
            <person name="Bentzer J."/>
            <person name="Ahren D."/>
            <person name="Johansson T."/>
            <person name="Persson P."/>
            <person name="Tunlid A."/>
        </authorList>
    </citation>
    <scope>NUCLEOTIDE SEQUENCE [LARGE SCALE GENOMIC DNA]</scope>
    <source>
        <strain evidence="12 13">CBS 406.79</strain>
    </source>
</reference>
<feature type="transmembrane region" description="Helical" evidence="10">
    <location>
        <begin position="629"/>
        <end position="652"/>
    </location>
</feature>
<dbReference type="CDD" id="cd02094">
    <property type="entry name" value="P-type_ATPase_Cu-like"/>
    <property type="match status" value="1"/>
</dbReference>
<gene>
    <name evidence="12" type="ORF">D9757_000032</name>
</gene>
<feature type="domain" description="HMA" evidence="11">
    <location>
        <begin position="138"/>
        <end position="203"/>
    </location>
</feature>
<dbReference type="InterPro" id="IPR059000">
    <property type="entry name" value="ATPase_P-type_domA"/>
</dbReference>
<dbReference type="InterPro" id="IPR023299">
    <property type="entry name" value="ATPase_P-typ_cyto_dom_N"/>
</dbReference>
<dbReference type="GO" id="GO:0043682">
    <property type="term" value="F:P-type divalent copper transporter activity"/>
    <property type="evidence" value="ECO:0007669"/>
    <property type="project" value="TreeGrafter"/>
</dbReference>
<evidence type="ECO:0000313" key="13">
    <source>
        <dbReference type="Proteomes" id="UP000518752"/>
    </source>
</evidence>
<dbReference type="SUPFAM" id="SSF55008">
    <property type="entry name" value="HMA, heavy metal-associated domain"/>
    <property type="match status" value="3"/>
</dbReference>
<feature type="transmembrane region" description="Helical" evidence="10">
    <location>
        <begin position="449"/>
        <end position="468"/>
    </location>
</feature>
<dbReference type="InterPro" id="IPR018303">
    <property type="entry name" value="ATPase_P-typ_P_site"/>
</dbReference>
<dbReference type="EMBL" id="JAACJN010000001">
    <property type="protein sequence ID" value="KAF5393831.1"/>
    <property type="molecule type" value="Genomic_DNA"/>
</dbReference>
<evidence type="ECO:0000256" key="6">
    <source>
        <dbReference type="ARBA" id="ARBA00022840"/>
    </source>
</evidence>
<feature type="domain" description="HMA" evidence="11">
    <location>
        <begin position="223"/>
        <end position="293"/>
    </location>
</feature>
<dbReference type="PRINTS" id="PR00119">
    <property type="entry name" value="CATATPASE"/>
</dbReference>
<dbReference type="InterPro" id="IPR023214">
    <property type="entry name" value="HAD_sf"/>
</dbReference>
<evidence type="ECO:0000256" key="10">
    <source>
        <dbReference type="RuleBase" id="RU362081"/>
    </source>
</evidence>
<dbReference type="Pfam" id="PF00403">
    <property type="entry name" value="HMA"/>
    <property type="match status" value="1"/>
</dbReference>
<keyword evidence="13" id="KW-1185">Reference proteome</keyword>
<dbReference type="Gene3D" id="3.40.1110.10">
    <property type="entry name" value="Calcium-transporting ATPase, cytoplasmic domain N"/>
    <property type="match status" value="2"/>
</dbReference>
<comment type="similarity">
    <text evidence="2 10">Belongs to the cation transport ATPase (P-type) (TC 3.A.3) family. Type IB subfamily.</text>
</comment>
<feature type="transmembrane region" description="Helical" evidence="10">
    <location>
        <begin position="1024"/>
        <end position="1045"/>
    </location>
</feature>
<dbReference type="CDD" id="cd00371">
    <property type="entry name" value="HMA"/>
    <property type="match status" value="2"/>
</dbReference>
<feature type="transmembrane region" description="Helical" evidence="10">
    <location>
        <begin position="996"/>
        <end position="1018"/>
    </location>
</feature>
<dbReference type="InterPro" id="IPR001757">
    <property type="entry name" value="P_typ_ATPase"/>
</dbReference>
<keyword evidence="3 10" id="KW-0812">Transmembrane</keyword>
<sequence>METTHCDSERITVVHISNLHCSSCVQTIKDTLAELVPPPSAVEISIVLQSVKVFHDSILTSTSIRSAILDVGYDVVSDSTSDLSVTLNKRPTKQTKHVEHCKLCQDEELETKTSLQDSLIPKAQHAVASESPRRDGPFKVTLSVAGMTCSSCSNSILDNVKDIPGITDVVVSRLDNSATAIVDSEGIAHTMAEAIDDCGFEATVMSITSIKVGAPAGDAETSRTVSLKVDGMYCHHCPPKVVSTLERIGPITIAKPFESLDDSILTVSYQPDPLKLTIRHIIQAIQSDHPQFKVDIYHPPSVEDMSRRIQHREQHNILVRLLVTVILAIPTFIIGIIYMSLVRDGDPTKTFFMEPMWTGNTSRAQWALFFLATPVMFYSAGMFHRRSIKEIYALWKKGSTTPIIRRLTRFGSMSLLVSAGVSVAYFSSIALLALGAVQPRSSDGEGDQSTYFDSVVFLTMFLLIGRFLESYSKARTADAINALASLKPAEALLVLAVDEDSVSDPEAFSVACGVNGGRAKLGKGKVEKIHVDMLELGDIVRVPHGSSPPADGVIIPGESGTFDESSLTGESKPIRKEGGDKVHVGTINRGDVVHMQVSELGGTTMLDNIMEIVREGQTRRAPMERLADIVTGYFVPVVTLLAIITWIIWLSLGLSGRLPANYLDTPIGGWPVWALEFAIAVFVVACPCGIGLAAPTALLVGSGLAAKYGILARGGGEAFQEASRLDIVVFDKTGTITEGILRVADAKYIQECAWDKETTLGMMNELESTSSHPLAAAIPGKGLKGSFESLSCSLIIGNEAWIEEHGMSIDLDLRDLADSWKTNAKSVVYVAAQVDSQWQLLMILAIADVIRPEAARVISWLSNKGIEPWMISGDHVKTALSVASAVHIPASNVIAGVLPHEKAEKIAWLQKGRPMLPSGTGEAREIPRNHFVVGMVGDGINDAPALTFADVGIAMGSGSDVAISSAGFILLSADLQGLLTLIDLSQTVIKRIRFNFLWAVIYNLAALPIAAGVIYPAGHHRLDPVWASLAMALSSVSVVCSSLMLKIYKAPNVKAEA</sequence>
<dbReference type="SUPFAM" id="SSF56784">
    <property type="entry name" value="HAD-like"/>
    <property type="match status" value="1"/>
</dbReference>
<dbReference type="Gene3D" id="3.30.70.100">
    <property type="match status" value="3"/>
</dbReference>
<evidence type="ECO:0000256" key="7">
    <source>
        <dbReference type="ARBA" id="ARBA00022967"/>
    </source>
</evidence>
<evidence type="ECO:0000256" key="4">
    <source>
        <dbReference type="ARBA" id="ARBA00022723"/>
    </source>
</evidence>
<keyword evidence="7" id="KW-1278">Translocase</keyword>
<feature type="transmembrane region" description="Helical" evidence="10">
    <location>
        <begin position="364"/>
        <end position="383"/>
    </location>
</feature>
<organism evidence="12 13">
    <name type="scientific">Collybiopsis confluens</name>
    <dbReference type="NCBI Taxonomy" id="2823264"/>
    <lineage>
        <taxon>Eukaryota</taxon>
        <taxon>Fungi</taxon>
        <taxon>Dikarya</taxon>
        <taxon>Basidiomycota</taxon>
        <taxon>Agaricomycotina</taxon>
        <taxon>Agaricomycetes</taxon>
        <taxon>Agaricomycetidae</taxon>
        <taxon>Agaricales</taxon>
        <taxon>Marasmiineae</taxon>
        <taxon>Omphalotaceae</taxon>
        <taxon>Collybiopsis</taxon>
    </lineage>
</organism>
<dbReference type="GO" id="GO:0055070">
    <property type="term" value="P:copper ion homeostasis"/>
    <property type="evidence" value="ECO:0007669"/>
    <property type="project" value="TreeGrafter"/>
</dbReference>
<dbReference type="InterPro" id="IPR027256">
    <property type="entry name" value="P-typ_ATPase_IB"/>
</dbReference>
<protein>
    <recommendedName>
        <fullName evidence="11">HMA domain-containing protein</fullName>
    </recommendedName>
</protein>
<proteinExistence type="inferred from homology"/>
<name>A0A8H5MHQ7_9AGAR</name>
<dbReference type="InterPro" id="IPR006121">
    <property type="entry name" value="HMA_dom"/>
</dbReference>
<evidence type="ECO:0000256" key="3">
    <source>
        <dbReference type="ARBA" id="ARBA00022692"/>
    </source>
</evidence>
<dbReference type="GO" id="GO:0016887">
    <property type="term" value="F:ATP hydrolysis activity"/>
    <property type="evidence" value="ECO:0007669"/>
    <property type="project" value="InterPro"/>
</dbReference>
<dbReference type="PANTHER" id="PTHR43520">
    <property type="entry name" value="ATP7, ISOFORM B"/>
    <property type="match status" value="1"/>
</dbReference>
<evidence type="ECO:0000256" key="8">
    <source>
        <dbReference type="ARBA" id="ARBA00022989"/>
    </source>
</evidence>
<dbReference type="Pfam" id="PF00702">
    <property type="entry name" value="Hydrolase"/>
    <property type="match status" value="1"/>
</dbReference>
<comment type="caution">
    <text evidence="12">The sequence shown here is derived from an EMBL/GenBank/DDBJ whole genome shotgun (WGS) entry which is preliminary data.</text>
</comment>
<dbReference type="GO" id="GO:0005524">
    <property type="term" value="F:ATP binding"/>
    <property type="evidence" value="ECO:0007669"/>
    <property type="project" value="UniProtKB-UniRule"/>
</dbReference>
<evidence type="ECO:0000256" key="5">
    <source>
        <dbReference type="ARBA" id="ARBA00022741"/>
    </source>
</evidence>
<dbReference type="PANTHER" id="PTHR43520:SF32">
    <property type="entry name" value="COPPER RESISTANCE P-TYPE ATPASE (EUROFUNG)"/>
    <property type="match status" value="1"/>
</dbReference>
<dbReference type="OrthoDB" id="432719at2759"/>
<dbReference type="SUPFAM" id="SSF81665">
    <property type="entry name" value="Calcium ATPase, transmembrane domain M"/>
    <property type="match status" value="1"/>
</dbReference>
<dbReference type="NCBIfam" id="TIGR01494">
    <property type="entry name" value="ATPase_P-type"/>
    <property type="match status" value="1"/>
</dbReference>
<dbReference type="InterPro" id="IPR036163">
    <property type="entry name" value="HMA_dom_sf"/>
</dbReference>
<feature type="domain" description="HMA" evidence="11">
    <location>
        <begin position="10"/>
        <end position="76"/>
    </location>
</feature>
<dbReference type="Pfam" id="PF00122">
    <property type="entry name" value="E1-E2_ATPase"/>
    <property type="match status" value="1"/>
</dbReference>
<dbReference type="GO" id="GO:0016020">
    <property type="term" value="C:membrane"/>
    <property type="evidence" value="ECO:0007669"/>
    <property type="project" value="UniProtKB-SubCell"/>
</dbReference>
<keyword evidence="8 10" id="KW-1133">Transmembrane helix</keyword>
<keyword evidence="5 10" id="KW-0547">Nucleotide-binding</keyword>
<accession>A0A8H5MHQ7</accession>